<name>A0ABN9RBZ3_9DINO</name>
<feature type="compositionally biased region" description="Low complexity" evidence="1">
    <location>
        <begin position="390"/>
        <end position="402"/>
    </location>
</feature>
<proteinExistence type="predicted"/>
<evidence type="ECO:0000313" key="3">
    <source>
        <dbReference type="Proteomes" id="UP001189429"/>
    </source>
</evidence>
<sequence>RLELEHGWSTVEEWAPDGIKGPHETAFGALKKIADIAAYSRLDVPGVKQPVKTANRLCDLLKESPEALLKVSGVTVSAEDNVEGLQSLFSLALGTAARVRRALGHSVLARAKGAAEQSLKRVDSAAWQRKELQAFLNISKLLSAEPPEDTWKEADMWLCSVAAVADAKELAEQAGGELNLELWENASDAVRQLGDMAQPERAFQTVIAKTFDASLEDVEAAVGASKELHAQAVPWLEKVAQERAERSVKRFDAEPAVRAAKELLERSPIPETLQEAAEFLKVVGGTVDMPETFGGKGGKMVDAVNKRLFLVAWCANVTSSIWEAKGQSRILTQQKQKVRDAMRNLISVAEEPDKTKEEFPALEGRLIPEILLNAGKAILAGRAVSGESEAEGASGAADSAPGSGAGGTDQKGCARAAPGAAKRARVGDAASFPKATPHSPAVLAAKSASIGGAPACKSARKAA</sequence>
<evidence type="ECO:0000313" key="2">
    <source>
        <dbReference type="EMBL" id="CAK0814995.1"/>
    </source>
</evidence>
<evidence type="ECO:0000256" key="1">
    <source>
        <dbReference type="SAM" id="MobiDB-lite"/>
    </source>
</evidence>
<organism evidence="2 3">
    <name type="scientific">Prorocentrum cordatum</name>
    <dbReference type="NCBI Taxonomy" id="2364126"/>
    <lineage>
        <taxon>Eukaryota</taxon>
        <taxon>Sar</taxon>
        <taxon>Alveolata</taxon>
        <taxon>Dinophyceae</taxon>
        <taxon>Prorocentrales</taxon>
        <taxon>Prorocentraceae</taxon>
        <taxon>Prorocentrum</taxon>
    </lineage>
</organism>
<keyword evidence="3" id="KW-1185">Reference proteome</keyword>
<gene>
    <name evidence="2" type="ORF">PCOR1329_LOCUS18450</name>
</gene>
<comment type="caution">
    <text evidence="2">The sequence shown here is derived from an EMBL/GenBank/DDBJ whole genome shotgun (WGS) entry which is preliminary data.</text>
</comment>
<dbReference type="EMBL" id="CAUYUJ010005794">
    <property type="protein sequence ID" value="CAK0814995.1"/>
    <property type="molecule type" value="Genomic_DNA"/>
</dbReference>
<dbReference type="Proteomes" id="UP001189429">
    <property type="component" value="Unassembled WGS sequence"/>
</dbReference>
<reference evidence="2" key="1">
    <citation type="submission" date="2023-10" db="EMBL/GenBank/DDBJ databases">
        <authorList>
            <person name="Chen Y."/>
            <person name="Shah S."/>
            <person name="Dougan E. K."/>
            <person name="Thang M."/>
            <person name="Chan C."/>
        </authorList>
    </citation>
    <scope>NUCLEOTIDE SEQUENCE [LARGE SCALE GENOMIC DNA]</scope>
</reference>
<accession>A0ABN9RBZ3</accession>
<feature type="non-terminal residue" evidence="2">
    <location>
        <position position="1"/>
    </location>
</feature>
<protein>
    <submittedName>
        <fullName evidence="2">Uncharacterized protein</fullName>
    </submittedName>
</protein>
<feature type="region of interest" description="Disordered" evidence="1">
    <location>
        <begin position="390"/>
        <end position="437"/>
    </location>
</feature>